<gene>
    <name evidence="1" type="ORF">AAFF_G00335020</name>
</gene>
<dbReference type="EMBL" id="JAINUG010000052">
    <property type="protein sequence ID" value="KAJ8404639.1"/>
    <property type="molecule type" value="Genomic_DNA"/>
</dbReference>
<name>A0AAD7WQI5_9TELE</name>
<evidence type="ECO:0008006" key="3">
    <source>
        <dbReference type="Google" id="ProtNLM"/>
    </source>
</evidence>
<evidence type="ECO:0000313" key="2">
    <source>
        <dbReference type="Proteomes" id="UP001221898"/>
    </source>
</evidence>
<proteinExistence type="predicted"/>
<sequence length="157" mass="17541">MGICSQEAKFTGPEGEVGYVRVQANVKIQPRQEVVLIGCVQVGPGGHPYLGLLEPFPDPGLCLITQAIVMAEGRRAPIRVINLSDTPVYLHRYQKLGLISRVQLGLSHHHKEDQTNWSGAQQAKRDYLSAPRIDNQRQAQQLKMDHAPASRINQHHR</sequence>
<evidence type="ECO:0000313" key="1">
    <source>
        <dbReference type="EMBL" id="KAJ8404639.1"/>
    </source>
</evidence>
<dbReference type="Proteomes" id="UP001221898">
    <property type="component" value="Unassembled WGS sequence"/>
</dbReference>
<protein>
    <recommendedName>
        <fullName evidence="3">dUTPase-like domain-containing protein</fullName>
    </recommendedName>
</protein>
<organism evidence="1 2">
    <name type="scientific">Aldrovandia affinis</name>
    <dbReference type="NCBI Taxonomy" id="143900"/>
    <lineage>
        <taxon>Eukaryota</taxon>
        <taxon>Metazoa</taxon>
        <taxon>Chordata</taxon>
        <taxon>Craniata</taxon>
        <taxon>Vertebrata</taxon>
        <taxon>Euteleostomi</taxon>
        <taxon>Actinopterygii</taxon>
        <taxon>Neopterygii</taxon>
        <taxon>Teleostei</taxon>
        <taxon>Notacanthiformes</taxon>
        <taxon>Halosauridae</taxon>
        <taxon>Aldrovandia</taxon>
    </lineage>
</organism>
<dbReference type="AlphaFoldDB" id="A0AAD7WQI5"/>
<keyword evidence="2" id="KW-1185">Reference proteome</keyword>
<comment type="caution">
    <text evidence="1">The sequence shown here is derived from an EMBL/GenBank/DDBJ whole genome shotgun (WGS) entry which is preliminary data.</text>
</comment>
<reference evidence="1" key="1">
    <citation type="journal article" date="2023" name="Science">
        <title>Genome structures resolve the early diversification of teleost fishes.</title>
        <authorList>
            <person name="Parey E."/>
            <person name="Louis A."/>
            <person name="Montfort J."/>
            <person name="Bouchez O."/>
            <person name="Roques C."/>
            <person name="Iampietro C."/>
            <person name="Lluch J."/>
            <person name="Castinel A."/>
            <person name="Donnadieu C."/>
            <person name="Desvignes T."/>
            <person name="Floi Bucao C."/>
            <person name="Jouanno E."/>
            <person name="Wen M."/>
            <person name="Mejri S."/>
            <person name="Dirks R."/>
            <person name="Jansen H."/>
            <person name="Henkel C."/>
            <person name="Chen W.J."/>
            <person name="Zahm M."/>
            <person name="Cabau C."/>
            <person name="Klopp C."/>
            <person name="Thompson A.W."/>
            <person name="Robinson-Rechavi M."/>
            <person name="Braasch I."/>
            <person name="Lecointre G."/>
            <person name="Bobe J."/>
            <person name="Postlethwait J.H."/>
            <person name="Berthelot C."/>
            <person name="Roest Crollius H."/>
            <person name="Guiguen Y."/>
        </authorList>
    </citation>
    <scope>NUCLEOTIDE SEQUENCE</scope>
    <source>
        <strain evidence="1">NC1722</strain>
    </source>
</reference>
<accession>A0AAD7WQI5</accession>